<protein>
    <submittedName>
        <fullName evidence="2">Uncharacterized protein</fullName>
    </submittedName>
</protein>
<proteinExistence type="predicted"/>
<keyword evidence="1" id="KW-0812">Transmembrane</keyword>
<sequence>MIMALALFTASWLIAFSNYRHLEIFVAARARRSGIRRDVRKEFWRDRQMFKANAIFALSTYPGLLGIVWHSEIGNAQYVLYAISVILVLAATFHQMRVLLAIFERYTIRPSR</sequence>
<keyword evidence="1" id="KW-0472">Membrane</keyword>
<evidence type="ECO:0000256" key="1">
    <source>
        <dbReference type="SAM" id="Phobius"/>
    </source>
</evidence>
<evidence type="ECO:0000313" key="3">
    <source>
        <dbReference type="Proteomes" id="UP000001989"/>
    </source>
</evidence>
<reference evidence="2 3" key="1">
    <citation type="journal article" date="2010" name="J. Bacteriol.">
        <title>Genome sequence of the dioxin-mineralizing bacterium Sphingomonas wittichii RW1.</title>
        <authorList>
            <person name="Miller T.R."/>
            <person name="Delcher A.L."/>
            <person name="Salzberg S.L."/>
            <person name="Saunders E."/>
            <person name="Detter J.C."/>
            <person name="Halden R.U."/>
        </authorList>
    </citation>
    <scope>NUCLEOTIDE SEQUENCE [LARGE SCALE GENOMIC DNA]</scope>
    <source>
        <strain evidence="3">DSM 6014 / CCUG 31198 / JCM 15750 / NBRC 105917 / EY 4224 / RW1</strain>
    </source>
</reference>
<dbReference type="KEGG" id="swi:Swit_4442"/>
<feature type="transmembrane region" description="Helical" evidence="1">
    <location>
        <begin position="81"/>
        <end position="103"/>
    </location>
</feature>
<dbReference type="AlphaFoldDB" id="A0A9J9HFN1"/>
<keyword evidence="3" id="KW-1185">Reference proteome</keyword>
<evidence type="ECO:0000313" key="2">
    <source>
        <dbReference type="EMBL" id="ABQ70780.1"/>
    </source>
</evidence>
<gene>
    <name evidence="2" type="ordered locus">Swit_4442</name>
</gene>
<keyword evidence="1" id="KW-1133">Transmembrane helix</keyword>
<dbReference type="EMBL" id="CP000699">
    <property type="protein sequence ID" value="ABQ70780.1"/>
    <property type="molecule type" value="Genomic_DNA"/>
</dbReference>
<dbReference type="Proteomes" id="UP000001989">
    <property type="component" value="Chromosome"/>
</dbReference>
<organism evidence="2 3">
    <name type="scientific">Rhizorhabdus wittichii (strain DSM 6014 / CCUG 31198 / JCM 15750 / NBRC 105917 / EY 4224 / RW1)</name>
    <name type="common">Sphingomonas wittichii</name>
    <dbReference type="NCBI Taxonomy" id="392499"/>
    <lineage>
        <taxon>Bacteria</taxon>
        <taxon>Pseudomonadati</taxon>
        <taxon>Pseudomonadota</taxon>
        <taxon>Alphaproteobacteria</taxon>
        <taxon>Sphingomonadales</taxon>
        <taxon>Sphingomonadaceae</taxon>
        <taxon>Rhizorhabdus</taxon>
    </lineage>
</organism>
<name>A0A9J9HFN1_RHIWR</name>
<accession>A0A9J9HFN1</accession>
<feature type="transmembrane region" description="Helical" evidence="1">
    <location>
        <begin position="49"/>
        <end position="69"/>
    </location>
</feature>